<dbReference type="CDD" id="cd05152">
    <property type="entry name" value="MPH2"/>
    <property type="match status" value="1"/>
</dbReference>
<dbReference type="InterPro" id="IPR002575">
    <property type="entry name" value="Aminoglycoside_PTrfase"/>
</dbReference>
<dbReference type="OrthoDB" id="3806873at2"/>
<dbReference type="Pfam" id="PF01636">
    <property type="entry name" value="APH"/>
    <property type="match status" value="1"/>
</dbReference>
<protein>
    <submittedName>
        <fullName evidence="2">Phosphotransferase enzyme family protein</fullName>
    </submittedName>
</protein>
<keyword evidence="2" id="KW-0808">Transferase</keyword>
<dbReference type="Gene3D" id="3.30.200.20">
    <property type="entry name" value="Phosphorylase Kinase, domain 1"/>
    <property type="match status" value="1"/>
</dbReference>
<reference evidence="3" key="2">
    <citation type="submission" date="2014-05" db="EMBL/GenBank/DDBJ databases">
        <title>Draft genome sequence of Virgibacillus massiliensis Vm-5.</title>
        <authorList>
            <person name="Khelaifia S."/>
            <person name="Croce O."/>
            <person name="Lagier J.C."/>
            <person name="Raoult D."/>
        </authorList>
    </citation>
    <scope>NUCLEOTIDE SEQUENCE [LARGE SCALE GENOMIC DNA]</scope>
    <source>
        <strain evidence="3">Vm-5</strain>
    </source>
</reference>
<dbReference type="RefSeq" id="WP_021288843.1">
    <property type="nucleotide sequence ID" value="NZ_BNER01000007.1"/>
</dbReference>
<accession>A0A024QF89</accession>
<dbReference type="InterPro" id="IPR011009">
    <property type="entry name" value="Kinase-like_dom_sf"/>
</dbReference>
<reference evidence="2 3" key="1">
    <citation type="submission" date="2014-03" db="EMBL/GenBank/DDBJ databases">
        <authorList>
            <person name="Urmite Genomes U."/>
        </authorList>
    </citation>
    <scope>NUCLEOTIDE SEQUENCE [LARGE SCALE GENOMIC DNA]</scope>
    <source>
        <strain evidence="2 3">Vm-5</strain>
    </source>
</reference>
<organism evidence="2 3">
    <name type="scientific">Virgibacillus massiliensis</name>
    <dbReference type="NCBI Taxonomy" id="1462526"/>
    <lineage>
        <taxon>Bacteria</taxon>
        <taxon>Bacillati</taxon>
        <taxon>Bacillota</taxon>
        <taxon>Bacilli</taxon>
        <taxon>Bacillales</taxon>
        <taxon>Bacillaceae</taxon>
        <taxon>Virgibacillus</taxon>
    </lineage>
</organism>
<dbReference type="SUPFAM" id="SSF56112">
    <property type="entry name" value="Protein kinase-like (PK-like)"/>
    <property type="match status" value="1"/>
</dbReference>
<dbReference type="GO" id="GO:0016740">
    <property type="term" value="F:transferase activity"/>
    <property type="evidence" value="ECO:0007669"/>
    <property type="project" value="UniProtKB-KW"/>
</dbReference>
<feature type="domain" description="Aminoglycoside phosphotransferase" evidence="1">
    <location>
        <begin position="24"/>
        <end position="260"/>
    </location>
</feature>
<comment type="caution">
    <text evidence="2">The sequence shown here is derived from an EMBL/GenBank/DDBJ whole genome shotgun (WGS) entry which is preliminary data.</text>
</comment>
<name>A0A024QF89_9BACI</name>
<dbReference type="PANTHER" id="PTHR21310:SF15">
    <property type="entry name" value="AMINOGLYCOSIDE PHOSPHOTRANSFERASE DOMAIN-CONTAINING PROTEIN"/>
    <property type="match status" value="1"/>
</dbReference>
<evidence type="ECO:0000313" key="3">
    <source>
        <dbReference type="Proteomes" id="UP000028875"/>
    </source>
</evidence>
<dbReference type="eggNOG" id="COG3173">
    <property type="taxonomic scope" value="Bacteria"/>
</dbReference>
<sequence>MTLSNKQVIELANQHNMQLVESSLKGNESGLDFQVVFTEEPSGDQWVLRIPRREDVIPRANKEKRILDVVGRHLSVQTPNWSVFTDELIAYKRLTGIPTGTIDPQAKRYDWEIDDKNVPDQFHETLGKAMMELHQINHHEAEEAGMTMNTPVELQPSMKKRMDKVKQEFKIGEPLWGRWQRWLANDSFWPKHTAVIHGDLHPGHILINKQAEVTGLIDWTEGRVDDPANDFVAHLAAFGEEALKQLIAAYQEAGGYVWPNMFAHIVELSAAYPVAIAEFAMISGMGEYKEMAQEALLAN</sequence>
<dbReference type="AlphaFoldDB" id="A0A024QF89"/>
<dbReference type="PANTHER" id="PTHR21310">
    <property type="entry name" value="AMINOGLYCOSIDE PHOSPHOTRANSFERASE-RELATED-RELATED"/>
    <property type="match status" value="1"/>
</dbReference>
<dbReference type="EMBL" id="CCDP010000002">
    <property type="protein sequence ID" value="CDQ41159.1"/>
    <property type="molecule type" value="Genomic_DNA"/>
</dbReference>
<evidence type="ECO:0000259" key="1">
    <source>
        <dbReference type="Pfam" id="PF01636"/>
    </source>
</evidence>
<keyword evidence="3" id="KW-1185">Reference proteome</keyword>
<gene>
    <name evidence="2" type="ORF">BN990_03514</name>
</gene>
<proteinExistence type="predicted"/>
<dbReference type="InterPro" id="IPR051678">
    <property type="entry name" value="AGP_Transferase"/>
</dbReference>
<dbReference type="STRING" id="1462526.BN990_03514"/>
<evidence type="ECO:0000313" key="2">
    <source>
        <dbReference type="EMBL" id="CDQ41159.1"/>
    </source>
</evidence>
<dbReference type="Gene3D" id="3.90.1200.10">
    <property type="match status" value="1"/>
</dbReference>
<dbReference type="Proteomes" id="UP000028875">
    <property type="component" value="Unassembled WGS sequence"/>
</dbReference>